<dbReference type="InterPro" id="IPR049730">
    <property type="entry name" value="SNF2/RAD54-like_C"/>
</dbReference>
<protein>
    <recommendedName>
        <fullName evidence="3 14">Chromatin-remodeling ATPase INO80</fullName>
        <ecNumber evidence="14">3.6.4.-</ecNumber>
    </recommendedName>
</protein>
<evidence type="ECO:0000256" key="10">
    <source>
        <dbReference type="ARBA" id="ARBA00023159"/>
    </source>
</evidence>
<evidence type="ECO:0000256" key="8">
    <source>
        <dbReference type="ARBA" id="ARBA00023015"/>
    </source>
</evidence>
<keyword evidence="7 14" id="KW-0067">ATP-binding</keyword>
<proteinExistence type="inferred from homology"/>
<dbReference type="SUPFAM" id="SSF52540">
    <property type="entry name" value="P-loop containing nucleoside triphosphate hydrolases"/>
    <property type="match status" value="2"/>
</dbReference>
<dbReference type="InterPro" id="IPR050520">
    <property type="entry name" value="INO80/SWR1_helicase"/>
</dbReference>
<keyword evidence="11" id="KW-0804">Transcription</keyword>
<evidence type="ECO:0000256" key="13">
    <source>
        <dbReference type="ARBA" id="ARBA00023242"/>
    </source>
</evidence>
<evidence type="ECO:0000259" key="18">
    <source>
        <dbReference type="PROSITE" id="PS51194"/>
    </source>
</evidence>
<dbReference type="InterPro" id="IPR014001">
    <property type="entry name" value="Helicase_ATP-bd"/>
</dbReference>
<keyword evidence="8" id="KW-0805">Transcription regulation</keyword>
<comment type="function">
    <text evidence="14">ATPase component of the INO80 complex which remodels chromatin by shifting nucleosomes and is involved in DNA repair.</text>
</comment>
<dbReference type="GO" id="GO:0042393">
    <property type="term" value="F:histone binding"/>
    <property type="evidence" value="ECO:0007669"/>
    <property type="project" value="TreeGrafter"/>
</dbReference>
<dbReference type="Pfam" id="PF13892">
    <property type="entry name" value="DBINO"/>
    <property type="match status" value="1"/>
</dbReference>
<name>A0A7S0ZBG1_9RHOD</name>
<evidence type="ECO:0000256" key="3">
    <source>
        <dbReference type="ARBA" id="ARBA00019805"/>
    </source>
</evidence>
<evidence type="ECO:0000256" key="15">
    <source>
        <dbReference type="SAM" id="Coils"/>
    </source>
</evidence>
<dbReference type="GO" id="GO:0031011">
    <property type="term" value="C:Ino80 complex"/>
    <property type="evidence" value="ECO:0007669"/>
    <property type="project" value="UniProtKB-UniRule"/>
</dbReference>
<evidence type="ECO:0000256" key="9">
    <source>
        <dbReference type="ARBA" id="ARBA00023125"/>
    </source>
</evidence>
<dbReference type="Gene3D" id="3.40.50.300">
    <property type="entry name" value="P-loop containing nucleotide triphosphate hydrolases"/>
    <property type="match status" value="1"/>
</dbReference>
<dbReference type="SMART" id="SM00487">
    <property type="entry name" value="DEXDc"/>
    <property type="match status" value="1"/>
</dbReference>
<dbReference type="EMBL" id="HBFP01001341">
    <property type="protein sequence ID" value="CAD8816583.1"/>
    <property type="molecule type" value="Transcribed_RNA"/>
</dbReference>
<dbReference type="FunFam" id="3.40.50.10810:FF:000051">
    <property type="entry name" value="Helicase SWR1"/>
    <property type="match status" value="1"/>
</dbReference>
<keyword evidence="13" id="KW-0539">Nucleus</keyword>
<dbReference type="PROSITE" id="PS51413">
    <property type="entry name" value="DBINO"/>
    <property type="match status" value="1"/>
</dbReference>
<evidence type="ECO:0000256" key="12">
    <source>
        <dbReference type="ARBA" id="ARBA00023204"/>
    </source>
</evidence>
<accession>A0A7S0ZBG1</accession>
<keyword evidence="12 14" id="KW-0234">DNA repair</keyword>
<dbReference type="SMART" id="SM00490">
    <property type="entry name" value="HELICc"/>
    <property type="match status" value="1"/>
</dbReference>
<dbReference type="Pfam" id="PF00176">
    <property type="entry name" value="SNF2-rel_dom"/>
    <property type="match status" value="1"/>
</dbReference>
<sequence length="1027" mass="117165">MSLSAPPSPVADGEDPVLRAKKEATKLKREETKRIRHTWKSICRTEIPKVARNWITSNAQSIRQSRLRAAACAREARKGITNSVRLADEALRRSRKLLKDVMSFWKKEDRERLERKKKELLEIEAQRRKEDEEREVLRQRNKLRFLLGQSEAFSSFLQKKSDATAKLALGTGVADLESVTGTEDDAELMSKAQQGAAALVADHKARLEKFDAETRKRRGDVPIVQADNEVAVSKEVVQQAESAVHQPKMLNGKMKEYQLRGLAWLVSLYDQGINGILADEMGLGKTIQTISFFAYLTERENNWGPFLVVTPKATLHNWQQEIEKFCPTLRCLPYWGTKTDRQELRKVWSAKRMYRKDSEFHVCVTSYEILLTDEKHFPRVKWQYMVLDEAQAIKNSSSSRWKVLLSFPCRNRLLLTGTPLQNKLSELWSLLHFIMPTIFDSHAEFAEWFAKDIEGHATQNSRLDAQTINRLRTLLDPFMLRRVKRDVENEMPPKTEVELPCYLTPRQRMLYSVIKQNISVTELLKTIGGQGNAQSEEKGRLMNIVMQLRKVCNHPETFERRQPITPLQFQLPSPPSFVPPPPSILTSNSGPPPALDVSFMQRSAVSFELPKLMFDFQLDAHERLHRFGNKLAVWSAALLVDRWFPKKCARSFKPVETISDGYGLARLSGGVSVGEFERLMYSLDVLWYWHDVTEKIKSTSERLIQTYGDSENGPIHRPHHILMNSCVNLRNSSVILPSFGSSAELLERSSRLIRTCRVFVPPSVAPAPFPHYPGSGRESKYVFDPISTTFVYPDPPQLMSVRPTEEYNAYWRELFDTCHGSMDTFPVLLPESGRLIVDSGKMKALDQLLTRLKSEGHKCLLYSQFTKVLDILEDYCVGANHKFLRLDGQSALADRRDMVAEFQSNPELFIFLLSTRAGGVGINLTAADTVIFYDSDWNPTVDAQAMDRAHRVGQEKPVTVYRLISKGTIEERIRRRAKEKHRVHELVIRGQVTETEANTTSAELTDVAALLLGEEDIGMKARLAGAH</sequence>
<comment type="subcellular location">
    <subcellularLocation>
        <location evidence="1 14">Nucleus</location>
    </subcellularLocation>
</comment>
<dbReference type="GO" id="GO:0006281">
    <property type="term" value="P:DNA repair"/>
    <property type="evidence" value="ECO:0007669"/>
    <property type="project" value="UniProtKB-UniRule"/>
</dbReference>
<dbReference type="PANTHER" id="PTHR45685">
    <property type="entry name" value="HELICASE SRCAP-RELATED"/>
    <property type="match status" value="1"/>
</dbReference>
<dbReference type="EC" id="3.6.4.-" evidence="14"/>
<keyword evidence="15" id="KW-0175">Coiled coil</keyword>
<feature type="domain" description="Helicase C-terminal" evidence="18">
    <location>
        <begin position="844"/>
        <end position="1008"/>
    </location>
</feature>
<dbReference type="InterPro" id="IPR000330">
    <property type="entry name" value="SNF2_N"/>
</dbReference>
<dbReference type="PROSITE" id="PS51194">
    <property type="entry name" value="HELICASE_CTER"/>
    <property type="match status" value="1"/>
</dbReference>
<evidence type="ECO:0000313" key="20">
    <source>
        <dbReference type="EMBL" id="CAD8816583.1"/>
    </source>
</evidence>
<dbReference type="AlphaFoldDB" id="A0A7S0ZBG1"/>
<keyword evidence="6 14" id="KW-0378">Hydrolase</keyword>
<dbReference type="InterPro" id="IPR027417">
    <property type="entry name" value="P-loop_NTPase"/>
</dbReference>
<evidence type="ECO:0000256" key="16">
    <source>
        <dbReference type="SAM" id="MobiDB-lite"/>
    </source>
</evidence>
<feature type="domain" description="DBINO" evidence="19">
    <location>
        <begin position="38"/>
        <end position="163"/>
    </location>
</feature>
<keyword evidence="10" id="KW-0010">Activator</keyword>
<keyword evidence="9 14" id="KW-0238">DNA-binding</keyword>
<evidence type="ECO:0000256" key="5">
    <source>
        <dbReference type="ARBA" id="ARBA00022763"/>
    </source>
</evidence>
<evidence type="ECO:0000256" key="4">
    <source>
        <dbReference type="ARBA" id="ARBA00022741"/>
    </source>
</evidence>
<gene>
    <name evidence="20" type="ORF">TOLI1172_LOCUS971</name>
</gene>
<feature type="domain" description="Helicase ATP-binding" evidence="17">
    <location>
        <begin position="266"/>
        <end position="437"/>
    </location>
</feature>
<keyword evidence="5 14" id="KW-0227">DNA damage</keyword>
<dbReference type="PANTHER" id="PTHR45685:SF2">
    <property type="entry name" value="CHROMATIN-REMODELING ATPASE INO80"/>
    <property type="match status" value="1"/>
</dbReference>
<comment type="similarity">
    <text evidence="2 14">Belongs to the SNF2/RAD54 helicase family.</text>
</comment>
<dbReference type="GO" id="GO:0006338">
    <property type="term" value="P:chromatin remodeling"/>
    <property type="evidence" value="ECO:0007669"/>
    <property type="project" value="UniProtKB-UniRule"/>
</dbReference>
<dbReference type="Pfam" id="PF00271">
    <property type="entry name" value="Helicase_C"/>
    <property type="match status" value="1"/>
</dbReference>
<dbReference type="InterPro" id="IPR001650">
    <property type="entry name" value="Helicase_C-like"/>
</dbReference>
<evidence type="ECO:0000256" key="1">
    <source>
        <dbReference type="ARBA" id="ARBA00004123"/>
    </source>
</evidence>
<evidence type="ECO:0000256" key="2">
    <source>
        <dbReference type="ARBA" id="ARBA00007025"/>
    </source>
</evidence>
<comment type="catalytic activity">
    <reaction evidence="14">
        <text>ATP + H2O = ADP + phosphate + H(+)</text>
        <dbReference type="Rhea" id="RHEA:13065"/>
        <dbReference type="ChEBI" id="CHEBI:15377"/>
        <dbReference type="ChEBI" id="CHEBI:15378"/>
        <dbReference type="ChEBI" id="CHEBI:30616"/>
        <dbReference type="ChEBI" id="CHEBI:43474"/>
        <dbReference type="ChEBI" id="CHEBI:456216"/>
    </reaction>
</comment>
<evidence type="ECO:0000256" key="7">
    <source>
        <dbReference type="ARBA" id="ARBA00022840"/>
    </source>
</evidence>
<dbReference type="Gene3D" id="3.40.50.10810">
    <property type="entry name" value="Tandem AAA-ATPase domain"/>
    <property type="match status" value="1"/>
</dbReference>
<feature type="coiled-coil region" evidence="15">
    <location>
        <begin position="106"/>
        <end position="149"/>
    </location>
</feature>
<keyword evidence="4" id="KW-0547">Nucleotide-binding</keyword>
<dbReference type="PROSITE" id="PS51192">
    <property type="entry name" value="HELICASE_ATP_BIND_1"/>
    <property type="match status" value="1"/>
</dbReference>
<comment type="domain">
    <text evidence="14">The DBINO region is involved in binding to DNA.</text>
</comment>
<dbReference type="CDD" id="cd18793">
    <property type="entry name" value="SF2_C_SNF"/>
    <property type="match status" value="1"/>
</dbReference>
<evidence type="ECO:0000256" key="11">
    <source>
        <dbReference type="ARBA" id="ARBA00023163"/>
    </source>
</evidence>
<reference evidence="20" key="1">
    <citation type="submission" date="2021-01" db="EMBL/GenBank/DDBJ databases">
        <authorList>
            <person name="Corre E."/>
            <person name="Pelletier E."/>
            <person name="Niang G."/>
            <person name="Scheremetjew M."/>
            <person name="Finn R."/>
            <person name="Kale V."/>
            <person name="Holt S."/>
            <person name="Cochrane G."/>
            <person name="Meng A."/>
            <person name="Brown T."/>
            <person name="Cohen L."/>
        </authorList>
    </citation>
    <scope>NUCLEOTIDE SEQUENCE</scope>
    <source>
        <strain evidence="20">CCMP3278</strain>
    </source>
</reference>
<organism evidence="20">
    <name type="scientific">Timspurckia oligopyrenoides</name>
    <dbReference type="NCBI Taxonomy" id="708627"/>
    <lineage>
        <taxon>Eukaryota</taxon>
        <taxon>Rhodophyta</taxon>
        <taxon>Bangiophyceae</taxon>
        <taxon>Porphyridiales</taxon>
        <taxon>Porphyridiaceae</taxon>
        <taxon>Timspurckia</taxon>
    </lineage>
</organism>
<dbReference type="GO" id="GO:0016887">
    <property type="term" value="F:ATP hydrolysis activity"/>
    <property type="evidence" value="ECO:0007669"/>
    <property type="project" value="TreeGrafter"/>
</dbReference>
<comment type="subunit">
    <text evidence="14">Component of the INO80 chromatin-remodeling complex.</text>
</comment>
<dbReference type="GO" id="GO:0003677">
    <property type="term" value="F:DNA binding"/>
    <property type="evidence" value="ECO:0007669"/>
    <property type="project" value="UniProtKB-UniRule"/>
</dbReference>
<evidence type="ECO:0000256" key="14">
    <source>
        <dbReference type="RuleBase" id="RU368001"/>
    </source>
</evidence>
<evidence type="ECO:0000256" key="6">
    <source>
        <dbReference type="ARBA" id="ARBA00022801"/>
    </source>
</evidence>
<dbReference type="InterPro" id="IPR020838">
    <property type="entry name" value="DBINO"/>
</dbReference>
<feature type="region of interest" description="Disordered" evidence="16">
    <location>
        <begin position="1"/>
        <end position="20"/>
    </location>
</feature>
<dbReference type="GO" id="GO:0005524">
    <property type="term" value="F:ATP binding"/>
    <property type="evidence" value="ECO:0007669"/>
    <property type="project" value="UniProtKB-UniRule"/>
</dbReference>
<dbReference type="InterPro" id="IPR038718">
    <property type="entry name" value="SNF2-like_sf"/>
</dbReference>
<evidence type="ECO:0000259" key="17">
    <source>
        <dbReference type="PROSITE" id="PS51192"/>
    </source>
</evidence>
<evidence type="ECO:0000259" key="19">
    <source>
        <dbReference type="PROSITE" id="PS51413"/>
    </source>
</evidence>